<dbReference type="EMBL" id="KV784357">
    <property type="protein sequence ID" value="OEU17421.1"/>
    <property type="molecule type" value="Genomic_DNA"/>
</dbReference>
<sequence length="405" mass="45410">MTPNACVVSAFHNSIVPSPSSPRQSAYIRLKSISRSSSDSTTTTNVIVDKLIQQVIIDDGKEGAVNLTNTTNQKFLRDTSIRDLMTDLSSIQQVSNTSTNEDLFGPLLGYYNVSYTLTENPNDNPVGGKWTRSLWTVKRTLQHVLPPLPSSEEEEDDEKEKTVKATVVAQVVNAIKLDCLWGFVGIWVLLRGDAVPLKDDQDVKNIQEEESNGTKNEKKKNKKSPRKLLPDLTDRTVRVYFDQPKIGISLFRKTSLLNNDKNKNKKKLLSQRVLNLGPTSSVVLDTPYNDNRIRLGKGGTSGSQFVFCRIDDDDNIDIDAKEGWKWMLDDNKIIGRSLTKKKLMLRLGILTFVFSLSYRIIQHQYRWMKIGAGISSIISCVSMLWLSMSTGGIETRGNSFSKGRG</sequence>
<evidence type="ECO:0000313" key="3">
    <source>
        <dbReference type="EMBL" id="OEU17421.1"/>
    </source>
</evidence>
<evidence type="ECO:0000313" key="4">
    <source>
        <dbReference type="Proteomes" id="UP000095751"/>
    </source>
</evidence>
<keyword evidence="4" id="KW-1185">Reference proteome</keyword>
<organism evidence="3 4">
    <name type="scientific">Fragilariopsis cylindrus CCMP1102</name>
    <dbReference type="NCBI Taxonomy" id="635003"/>
    <lineage>
        <taxon>Eukaryota</taxon>
        <taxon>Sar</taxon>
        <taxon>Stramenopiles</taxon>
        <taxon>Ochrophyta</taxon>
        <taxon>Bacillariophyta</taxon>
        <taxon>Bacillariophyceae</taxon>
        <taxon>Bacillariophycidae</taxon>
        <taxon>Bacillariales</taxon>
        <taxon>Bacillariaceae</taxon>
        <taxon>Fragilariopsis</taxon>
    </lineage>
</organism>
<evidence type="ECO:0000256" key="1">
    <source>
        <dbReference type="SAM" id="MobiDB-lite"/>
    </source>
</evidence>
<evidence type="ECO:0008006" key="5">
    <source>
        <dbReference type="Google" id="ProtNLM"/>
    </source>
</evidence>
<dbReference type="Proteomes" id="UP000095751">
    <property type="component" value="Unassembled WGS sequence"/>
</dbReference>
<dbReference type="OrthoDB" id="45035at2759"/>
<evidence type="ECO:0000256" key="2">
    <source>
        <dbReference type="SAM" id="Phobius"/>
    </source>
</evidence>
<gene>
    <name evidence="3" type="ORF">FRACYDRAFT_237839</name>
</gene>
<feature type="region of interest" description="Disordered" evidence="1">
    <location>
        <begin position="205"/>
        <end position="228"/>
    </location>
</feature>
<dbReference type="KEGG" id="fcy:FRACYDRAFT_237839"/>
<protein>
    <recommendedName>
        <fullName evidence="5">Plastid lipid-associated protein/fibrillin conserved domain-containing protein</fullName>
    </recommendedName>
</protein>
<feature type="transmembrane region" description="Helical" evidence="2">
    <location>
        <begin position="367"/>
        <end position="386"/>
    </location>
</feature>
<reference evidence="3 4" key="1">
    <citation type="submission" date="2016-09" db="EMBL/GenBank/DDBJ databases">
        <title>Extensive genetic diversity and differential bi-allelic expression allows diatom success in the polar Southern Ocean.</title>
        <authorList>
            <consortium name="DOE Joint Genome Institute"/>
            <person name="Mock T."/>
            <person name="Otillar R.P."/>
            <person name="Strauss J."/>
            <person name="Dupont C."/>
            <person name="Frickenhaus S."/>
            <person name="Maumus F."/>
            <person name="Mcmullan M."/>
            <person name="Sanges R."/>
            <person name="Schmutz J."/>
            <person name="Toseland A."/>
            <person name="Valas R."/>
            <person name="Veluchamy A."/>
            <person name="Ward B.J."/>
            <person name="Allen A."/>
            <person name="Barry K."/>
            <person name="Falciatore A."/>
            <person name="Ferrante M."/>
            <person name="Fortunato A.E."/>
            <person name="Gloeckner G."/>
            <person name="Gruber A."/>
            <person name="Hipkin R."/>
            <person name="Janech M."/>
            <person name="Kroth P."/>
            <person name="Leese F."/>
            <person name="Lindquist E."/>
            <person name="Lyon B.R."/>
            <person name="Martin J."/>
            <person name="Mayer C."/>
            <person name="Parker M."/>
            <person name="Quesneville H."/>
            <person name="Raymond J."/>
            <person name="Uhlig C."/>
            <person name="Valentin K.U."/>
            <person name="Worden A.Z."/>
            <person name="Armbrust E.V."/>
            <person name="Bowler C."/>
            <person name="Green B."/>
            <person name="Moulton V."/>
            <person name="Van Oosterhout C."/>
            <person name="Grigoriev I."/>
        </authorList>
    </citation>
    <scope>NUCLEOTIDE SEQUENCE [LARGE SCALE GENOMIC DNA]</scope>
    <source>
        <strain evidence="3 4">CCMP1102</strain>
    </source>
</reference>
<dbReference type="InParanoid" id="A0A1E7FGW3"/>
<keyword evidence="2" id="KW-1133">Transmembrane helix</keyword>
<proteinExistence type="predicted"/>
<name>A0A1E7FGW3_9STRA</name>
<accession>A0A1E7FGW3</accession>
<dbReference type="AlphaFoldDB" id="A0A1E7FGW3"/>
<feature type="compositionally biased region" description="Basic residues" evidence="1">
    <location>
        <begin position="217"/>
        <end position="226"/>
    </location>
</feature>
<feature type="transmembrane region" description="Helical" evidence="2">
    <location>
        <begin position="343"/>
        <end position="361"/>
    </location>
</feature>
<keyword evidence="2" id="KW-0472">Membrane</keyword>
<keyword evidence="2" id="KW-0812">Transmembrane</keyword>